<dbReference type="Pfam" id="PF09587">
    <property type="entry name" value="PGA_cap"/>
    <property type="match status" value="1"/>
</dbReference>
<evidence type="ECO:0000313" key="4">
    <source>
        <dbReference type="Proteomes" id="UP001056500"/>
    </source>
</evidence>
<reference evidence="3" key="1">
    <citation type="submission" date="2022-06" db="EMBL/GenBank/DDBJ databases">
        <title>Genome sequencing of Brevibacillus sp. BB3-R1.</title>
        <authorList>
            <person name="Heo J."/>
            <person name="Lee D."/>
            <person name="Won M."/>
            <person name="Han B.-H."/>
            <person name="Hong S.-B."/>
            <person name="Kwon S.-W."/>
        </authorList>
    </citation>
    <scope>NUCLEOTIDE SEQUENCE</scope>
    <source>
        <strain evidence="3">BB3-R1</strain>
    </source>
</reference>
<accession>A0ABY4WNG1</accession>
<gene>
    <name evidence="3" type="ORF">NDK47_10240</name>
</gene>
<dbReference type="Gene3D" id="3.60.21.10">
    <property type="match status" value="1"/>
</dbReference>
<protein>
    <submittedName>
        <fullName evidence="3">CapA family protein</fullName>
    </submittedName>
</protein>
<dbReference type="CDD" id="cd07381">
    <property type="entry name" value="MPP_CapA"/>
    <property type="match status" value="1"/>
</dbReference>
<dbReference type="EMBL" id="CP098755">
    <property type="protein sequence ID" value="USG67622.1"/>
    <property type="molecule type" value="Genomic_DNA"/>
</dbReference>
<evidence type="ECO:0000313" key="3">
    <source>
        <dbReference type="EMBL" id="USG67622.1"/>
    </source>
</evidence>
<sequence>MGRADAGKRMSFVATGDSFITRRLPKVESVDFQKLAAVISQAEFRFTNLEVTTHRFEGFPFAFSGGTWAIAPPEVLLDLKAFGFNIMSWANNHTMDYGYGGLEATRRHLNEYGIPHAGVGLNLAEASQPAYLDCPSGRVALIAVTSTFHESWVAGQQRPDMAGRPGVNPLRYTTTYQLPEEELEQLAAIAAKLPINAEHRLSVKEGFAVEHNDGSVRFGQYLFAPGEAAGCLTSPLEKDWMRVRRAIAEARRQSDYVLISVHSHEMYGEDKNKAATFLELFSRQCIDEGADAVIGHGPHVLRGIEIYKNRPIFYSLGNFIFQNETVSHLPSDFYEKYGLGQEHGVADAFDTRTQNNTKGLGVNPHVWESVLPYWTIEDGALKEIVLYPVELGFGQPRYQRGWPVLSEKISILEHLQELSEPYGTAITIDGQVGRIQLG</sequence>
<evidence type="ECO:0000256" key="1">
    <source>
        <dbReference type="ARBA" id="ARBA00005662"/>
    </source>
</evidence>
<proteinExistence type="inferred from homology"/>
<name>A0ABY4WNG1_9BACL</name>
<dbReference type="InterPro" id="IPR052169">
    <property type="entry name" value="CW_Biosynth-Accessory"/>
</dbReference>
<comment type="similarity">
    <text evidence="1">Belongs to the CapA family.</text>
</comment>
<dbReference type="RefSeq" id="WP_251874721.1">
    <property type="nucleotide sequence ID" value="NZ_CP098755.1"/>
</dbReference>
<evidence type="ECO:0000259" key="2">
    <source>
        <dbReference type="SMART" id="SM00854"/>
    </source>
</evidence>
<dbReference type="SMART" id="SM00854">
    <property type="entry name" value="PGA_cap"/>
    <property type="match status" value="1"/>
</dbReference>
<dbReference type="InterPro" id="IPR019079">
    <property type="entry name" value="Capsule_synth_CapA"/>
</dbReference>
<organism evidence="3 4">
    <name type="scientific">Brevibacillus ruminantium</name>
    <dbReference type="NCBI Taxonomy" id="2950604"/>
    <lineage>
        <taxon>Bacteria</taxon>
        <taxon>Bacillati</taxon>
        <taxon>Bacillota</taxon>
        <taxon>Bacilli</taxon>
        <taxon>Bacillales</taxon>
        <taxon>Paenibacillaceae</taxon>
        <taxon>Brevibacillus</taxon>
    </lineage>
</organism>
<dbReference type="InterPro" id="IPR029052">
    <property type="entry name" value="Metallo-depent_PP-like"/>
</dbReference>
<dbReference type="PANTHER" id="PTHR33393">
    <property type="entry name" value="POLYGLUTAMINE SYNTHESIS ACCESSORY PROTEIN RV0574C-RELATED"/>
    <property type="match status" value="1"/>
</dbReference>
<keyword evidence="4" id="KW-1185">Reference proteome</keyword>
<feature type="domain" description="Capsule synthesis protein CapA" evidence="2">
    <location>
        <begin position="11"/>
        <end position="323"/>
    </location>
</feature>
<dbReference type="Proteomes" id="UP001056500">
    <property type="component" value="Chromosome"/>
</dbReference>
<dbReference type="PANTHER" id="PTHR33393:SF13">
    <property type="entry name" value="PGA BIOSYNTHESIS PROTEIN CAPA"/>
    <property type="match status" value="1"/>
</dbReference>
<dbReference type="SUPFAM" id="SSF56300">
    <property type="entry name" value="Metallo-dependent phosphatases"/>
    <property type="match status" value="1"/>
</dbReference>